<name>A0A6A4GAW4_9AGAR</name>
<keyword evidence="2" id="KW-1185">Reference proteome</keyword>
<gene>
    <name evidence="1" type="ORF">BT96DRAFT_930230</name>
</gene>
<dbReference type="AlphaFoldDB" id="A0A6A4GAW4"/>
<reference evidence="1" key="1">
    <citation type="journal article" date="2019" name="Environ. Microbiol.">
        <title>Fungal ecological strategies reflected in gene transcription - a case study of two litter decomposers.</title>
        <authorList>
            <person name="Barbi F."/>
            <person name="Kohler A."/>
            <person name="Barry K."/>
            <person name="Baskaran P."/>
            <person name="Daum C."/>
            <person name="Fauchery L."/>
            <person name="Ihrmark K."/>
            <person name="Kuo A."/>
            <person name="LaButti K."/>
            <person name="Lipzen A."/>
            <person name="Morin E."/>
            <person name="Grigoriev I.V."/>
            <person name="Henrissat B."/>
            <person name="Lindahl B."/>
            <person name="Martin F."/>
        </authorList>
    </citation>
    <scope>NUCLEOTIDE SEQUENCE</scope>
    <source>
        <strain evidence="1">JB14</strain>
    </source>
</reference>
<sequence>MQWVFQDKLPDLTQDEWEALFRFANKWGFDNLEQHCLNEMKKLDWDPWKQLAFCLEFDVPYTWAHRAFVVLCQKWDSKSSMLQAVKVGGWPLFAIVAHINQAHLRVNALTGTRHVFGGPTHFVAWRSDHPTVEQLTIWILQVEEAAREAA</sequence>
<protein>
    <submittedName>
        <fullName evidence="1">Uncharacterized protein</fullName>
    </submittedName>
</protein>
<dbReference type="EMBL" id="ML771255">
    <property type="protein sequence ID" value="KAE9382613.1"/>
    <property type="molecule type" value="Genomic_DNA"/>
</dbReference>
<organism evidence="1 2">
    <name type="scientific">Gymnopus androsaceus JB14</name>
    <dbReference type="NCBI Taxonomy" id="1447944"/>
    <lineage>
        <taxon>Eukaryota</taxon>
        <taxon>Fungi</taxon>
        <taxon>Dikarya</taxon>
        <taxon>Basidiomycota</taxon>
        <taxon>Agaricomycotina</taxon>
        <taxon>Agaricomycetes</taxon>
        <taxon>Agaricomycetidae</taxon>
        <taxon>Agaricales</taxon>
        <taxon>Marasmiineae</taxon>
        <taxon>Omphalotaceae</taxon>
        <taxon>Gymnopus</taxon>
    </lineage>
</organism>
<evidence type="ECO:0000313" key="2">
    <source>
        <dbReference type="Proteomes" id="UP000799118"/>
    </source>
</evidence>
<dbReference type="Proteomes" id="UP000799118">
    <property type="component" value="Unassembled WGS sequence"/>
</dbReference>
<evidence type="ECO:0000313" key="1">
    <source>
        <dbReference type="EMBL" id="KAE9382613.1"/>
    </source>
</evidence>
<proteinExistence type="predicted"/>
<dbReference type="OrthoDB" id="3193844at2759"/>
<accession>A0A6A4GAW4</accession>